<dbReference type="PANTHER" id="PTHR10380">
    <property type="entry name" value="CUTICLE PROTEIN"/>
    <property type="match status" value="1"/>
</dbReference>
<dbReference type="PANTHER" id="PTHR10380:SF173">
    <property type="entry name" value="CUTICULAR PROTEIN 47EF, ISOFORM C-RELATED"/>
    <property type="match status" value="1"/>
</dbReference>
<dbReference type="AlphaFoldDB" id="A0AAV1KM85"/>
<dbReference type="PRINTS" id="PR00947">
    <property type="entry name" value="CUTICLE"/>
</dbReference>
<dbReference type="Proteomes" id="UP001314205">
    <property type="component" value="Unassembled WGS sequence"/>
</dbReference>
<feature type="region of interest" description="Disordered" evidence="4">
    <location>
        <begin position="460"/>
        <end position="502"/>
    </location>
</feature>
<dbReference type="EMBL" id="CAVLGL010000068">
    <property type="protein sequence ID" value="CAK1584180.1"/>
    <property type="molecule type" value="Genomic_DNA"/>
</dbReference>
<evidence type="ECO:0000256" key="4">
    <source>
        <dbReference type="SAM" id="MobiDB-lite"/>
    </source>
</evidence>
<feature type="compositionally biased region" description="Low complexity" evidence="4">
    <location>
        <begin position="973"/>
        <end position="986"/>
    </location>
</feature>
<name>A0AAV1KM85_9NEOP</name>
<dbReference type="InterPro" id="IPR000618">
    <property type="entry name" value="Insect_cuticle"/>
</dbReference>
<organism evidence="5 6">
    <name type="scientific">Parnassius mnemosyne</name>
    <name type="common">clouded apollo</name>
    <dbReference type="NCBI Taxonomy" id="213953"/>
    <lineage>
        <taxon>Eukaryota</taxon>
        <taxon>Metazoa</taxon>
        <taxon>Ecdysozoa</taxon>
        <taxon>Arthropoda</taxon>
        <taxon>Hexapoda</taxon>
        <taxon>Insecta</taxon>
        <taxon>Pterygota</taxon>
        <taxon>Neoptera</taxon>
        <taxon>Endopterygota</taxon>
        <taxon>Lepidoptera</taxon>
        <taxon>Glossata</taxon>
        <taxon>Ditrysia</taxon>
        <taxon>Papilionoidea</taxon>
        <taxon>Papilionidae</taxon>
        <taxon>Parnassiinae</taxon>
        <taxon>Parnassini</taxon>
        <taxon>Parnassius</taxon>
        <taxon>Driopa</taxon>
    </lineage>
</organism>
<keyword evidence="6" id="KW-1185">Reference proteome</keyword>
<evidence type="ECO:0000313" key="5">
    <source>
        <dbReference type="EMBL" id="CAK1584180.1"/>
    </source>
</evidence>
<evidence type="ECO:0000256" key="2">
    <source>
        <dbReference type="ARBA" id="ARBA00022729"/>
    </source>
</evidence>
<accession>A0AAV1KM85</accession>
<dbReference type="InterPro" id="IPR031311">
    <property type="entry name" value="CHIT_BIND_RR_consensus"/>
</dbReference>
<protein>
    <recommendedName>
        <fullName evidence="7">Enamelin</fullName>
    </recommendedName>
</protein>
<keyword evidence="1 3" id="KW-0193">Cuticle</keyword>
<feature type="compositionally biased region" description="Polar residues" evidence="4">
    <location>
        <begin position="1008"/>
        <end position="1023"/>
    </location>
</feature>
<comment type="caution">
    <text evidence="5">The sequence shown here is derived from an EMBL/GenBank/DDBJ whole genome shotgun (WGS) entry which is preliminary data.</text>
</comment>
<dbReference type="PROSITE" id="PS51155">
    <property type="entry name" value="CHIT_BIND_RR_2"/>
    <property type="match status" value="1"/>
</dbReference>
<dbReference type="InterPro" id="IPR050468">
    <property type="entry name" value="Cuticle_Struct_Prot"/>
</dbReference>
<dbReference type="GO" id="GO:0008010">
    <property type="term" value="F:structural constituent of chitin-based larval cuticle"/>
    <property type="evidence" value="ECO:0007669"/>
    <property type="project" value="TreeGrafter"/>
</dbReference>
<dbReference type="PROSITE" id="PS00233">
    <property type="entry name" value="CHIT_BIND_RR_1"/>
    <property type="match status" value="1"/>
</dbReference>
<dbReference type="Pfam" id="PF00379">
    <property type="entry name" value="Chitin_bind_4"/>
    <property type="match status" value="1"/>
</dbReference>
<dbReference type="GO" id="GO:0062129">
    <property type="term" value="C:chitin-based extracellular matrix"/>
    <property type="evidence" value="ECO:0007669"/>
    <property type="project" value="TreeGrafter"/>
</dbReference>
<evidence type="ECO:0000256" key="1">
    <source>
        <dbReference type="ARBA" id="ARBA00022460"/>
    </source>
</evidence>
<feature type="compositionally biased region" description="Low complexity" evidence="4">
    <location>
        <begin position="1024"/>
        <end position="1036"/>
    </location>
</feature>
<sequence>MVYIAALIAVCSAAKLDRTYLPPASAKTAGGSSSDIQAPLIRDSISEGQSGLPKGAFDNDFDGVVVEAAAPGTRGSSPAETGLGAPRISYGSSHSKVGEAAFKTINQQGVQTQIASQFSGNSYQVPNSNFNTASQRPQAVVDRASNIVRFQNEVRPKSYNYAFETDNGIKAEENGVTNNGVEVQGGYSYTGDDGKLYKVTYTAGEGGYQPIGDHLPTSPPIPDEILKSLEQNAKEAAAGFVDDGSYDAAKYNAESEYTESDNDYDKYKNIDSGLQRKPELDADVSGTLISQNNQELGSANVKEQFTSYFNHTPEDTNRNNVFGSFTNNNYKNDKTLVQQLSETSMLEPISTQNTLNRVNSNKNTHVEMSNDDEFSRPIYFGSIHSNQVLNKGFGIKNSYLPPSNIQQQFFGYKSEDNVQNSTTLLNFKSSPYKPQHINGNMYQQQVGLQFTQSFLKNNFNQNNPISNPQNHDQFKNNNNIELNKNSDSHKQSQSNLQSTFQPQTELTTPFEDSKVNVAFHKQKQNMPIPSQLSFLSLSTSNIQPFNVAHSIFAHERSSDNSNNNVDIQSNPAAPHLVSNGFQEISNKEVPKSNDASQYQSLDHSYFYNQPSKPFEASYQNNEENISNFNSVQNSSQVTQSGKNNLKNLNMQLQTSTKYPRLLPIAPTVASFSKIPYNENLNTPNDIVLSENGGYGASTNYPKAPTIGNITPYPTKSTDQDSSRFLSHSTGITQAAISPFPSLSPVTNIGPVSNIKQPENFSFNRDISQSSFFIPSTALPQEIALGQSHYLQSNNKLHQTDSLHKLGFVQQTSGQIMPEFNNIGNTQSQQYDGEVYEYNKPDNSLSSPSQSEKENQPFIGNSFAEFGQKLQPSFDQIGSQRKNQNEYDNISQIKSHESQLNGNNIQKQPIIPLGDSQITNFDPSAQTKFATDVFTKSQENKNYKVPFEFSNRIKPCCQGYKISSSDRSMPTNFQMSSQNSVQSQQDSNFGEFEKLEPLSTDYKPGSKKGTLSTQNTGLQNYQGFQSAQITSQSSQAGSREDFSGSRRPPGFDKASGYYY</sequence>
<gene>
    <name evidence="5" type="ORF">PARMNEM_LOCUS5483</name>
</gene>
<evidence type="ECO:0000256" key="3">
    <source>
        <dbReference type="PROSITE-ProRule" id="PRU00497"/>
    </source>
</evidence>
<feature type="compositionally biased region" description="Polar residues" evidence="4">
    <location>
        <begin position="491"/>
        <end position="502"/>
    </location>
</feature>
<feature type="compositionally biased region" description="Low complexity" evidence="4">
    <location>
        <begin position="460"/>
        <end position="483"/>
    </location>
</feature>
<feature type="region of interest" description="Disordered" evidence="4">
    <location>
        <begin position="964"/>
        <end position="1058"/>
    </location>
</feature>
<feature type="region of interest" description="Disordered" evidence="4">
    <location>
        <begin position="836"/>
        <end position="855"/>
    </location>
</feature>
<keyword evidence="2" id="KW-0732">Signal</keyword>
<reference evidence="5 6" key="1">
    <citation type="submission" date="2023-11" db="EMBL/GenBank/DDBJ databases">
        <authorList>
            <person name="Hedman E."/>
            <person name="Englund M."/>
            <person name="Stromberg M."/>
            <person name="Nyberg Akerstrom W."/>
            <person name="Nylinder S."/>
            <person name="Jareborg N."/>
            <person name="Kallberg Y."/>
            <person name="Kronander E."/>
        </authorList>
    </citation>
    <scope>NUCLEOTIDE SEQUENCE [LARGE SCALE GENOMIC DNA]</scope>
</reference>
<proteinExistence type="predicted"/>
<evidence type="ECO:0008006" key="7">
    <source>
        <dbReference type="Google" id="ProtNLM"/>
    </source>
</evidence>
<feature type="compositionally biased region" description="Polar residues" evidence="4">
    <location>
        <begin position="840"/>
        <end position="849"/>
    </location>
</feature>
<evidence type="ECO:0000313" key="6">
    <source>
        <dbReference type="Proteomes" id="UP001314205"/>
    </source>
</evidence>